<gene>
    <name evidence="2" type="primary">LOC108663237</name>
</gene>
<dbReference type="InterPro" id="IPR021109">
    <property type="entry name" value="Peptidase_aspartic_dom_sf"/>
</dbReference>
<dbReference type="KEGG" id="tcc:108663237"/>
<sequence>MPSYVKFLKDILSKRRKLSEFETVSFTEECSAILQNKLPPKLKDLGSFTIPCTIGNLFYTKASSDLSASINLMPWSIFEKLGLGECKPTSVTLQLANHSYVYPKEIIEDVLVKVDKFIFPVDIIILDMEEDRQILVILGRPFLATARALIDVGKGELTLRVQDQQVTFNILNALKLPVTSEDYFFVSVVNNFTNDVFLEENPNDPLEACLVANSDRDDDEFIEYSNLLNAHSKFKTNHQFESLDILASLVPASKPSIEEPPTLELKLLPAHLRYAFLGKSSTLLVIISTAPTNMQELKLLRTLREFKKAKGWTIADIKGISLSVCMHKILLEENHKATIE</sequence>
<dbReference type="AlphaFoldDB" id="A0AB32WUB5"/>
<protein>
    <submittedName>
        <fullName evidence="2">Uncharacterized protein LOC108663237</fullName>
    </submittedName>
</protein>
<evidence type="ECO:0000313" key="1">
    <source>
        <dbReference type="Proteomes" id="UP000694886"/>
    </source>
</evidence>
<dbReference type="GeneID" id="108663237"/>
<accession>A0AB32WUB5</accession>
<organism evidence="1 2">
    <name type="scientific">Theobroma cacao</name>
    <name type="common">Cacao</name>
    <name type="synonym">Cocoa</name>
    <dbReference type="NCBI Taxonomy" id="3641"/>
    <lineage>
        <taxon>Eukaryota</taxon>
        <taxon>Viridiplantae</taxon>
        <taxon>Streptophyta</taxon>
        <taxon>Embryophyta</taxon>
        <taxon>Tracheophyta</taxon>
        <taxon>Spermatophyta</taxon>
        <taxon>Magnoliopsida</taxon>
        <taxon>eudicotyledons</taxon>
        <taxon>Gunneridae</taxon>
        <taxon>Pentapetalae</taxon>
        <taxon>rosids</taxon>
        <taxon>malvids</taxon>
        <taxon>Malvales</taxon>
        <taxon>Malvaceae</taxon>
        <taxon>Byttnerioideae</taxon>
        <taxon>Theobroma</taxon>
    </lineage>
</organism>
<dbReference type="PANTHER" id="PTHR33067">
    <property type="entry name" value="RNA-DIRECTED DNA POLYMERASE-RELATED"/>
    <property type="match status" value="1"/>
</dbReference>
<dbReference type="Gene3D" id="2.40.70.10">
    <property type="entry name" value="Acid Proteases"/>
    <property type="match status" value="1"/>
</dbReference>
<dbReference type="Proteomes" id="UP000694886">
    <property type="component" value="Chromosome 9"/>
</dbReference>
<name>A0AB32WUB5_THECC</name>
<dbReference type="RefSeq" id="XP_017982311.1">
    <property type="nucleotide sequence ID" value="XM_018126822.1"/>
</dbReference>
<dbReference type="CDD" id="cd00303">
    <property type="entry name" value="retropepsin_like"/>
    <property type="match status" value="1"/>
</dbReference>
<reference evidence="2" key="2">
    <citation type="submission" date="2025-08" db="UniProtKB">
        <authorList>
            <consortium name="RefSeq"/>
        </authorList>
    </citation>
    <scope>IDENTIFICATION</scope>
</reference>
<dbReference type="Gramene" id="Tc09v2_t014570.1">
    <property type="protein sequence ID" value="Tc09v2_p014570.1"/>
    <property type="gene ID" value="Tc09v2_g014570"/>
</dbReference>
<reference evidence="1" key="1">
    <citation type="journal article" date="1997" name="Nucleic Acids Res.">
        <title>tRNAscan-SE: a program for improved detection of transfer RNA genes in genomic sequence.</title>
        <authorList>
            <person name="Lowe T.M."/>
            <person name="Eddy S.R."/>
        </authorList>
    </citation>
    <scope>NUCLEOTIDE SEQUENCE [LARGE SCALE GENOMIC DNA]</scope>
    <source>
        <strain evidence="1">r\B97-61/B2</strain>
    </source>
</reference>
<proteinExistence type="predicted"/>
<evidence type="ECO:0000313" key="2">
    <source>
        <dbReference type="RefSeq" id="XP_017982311.1"/>
    </source>
</evidence>
<dbReference type="PANTHER" id="PTHR33067:SF39">
    <property type="entry name" value="TRANSCRIPTION FACTOR INTERACTOR AND REGULATOR CCHC(ZN) FAMILY"/>
    <property type="match status" value="1"/>
</dbReference>